<evidence type="ECO:0000313" key="3">
    <source>
        <dbReference type="Proteomes" id="UP000053469"/>
    </source>
</evidence>
<dbReference type="Proteomes" id="UP000053469">
    <property type="component" value="Unassembled WGS sequence"/>
</dbReference>
<feature type="compositionally biased region" description="Basic and acidic residues" evidence="1">
    <location>
        <begin position="31"/>
        <end position="43"/>
    </location>
</feature>
<dbReference type="AlphaFoldDB" id="A0A101GZH7"/>
<feature type="compositionally biased region" description="Acidic residues" evidence="1">
    <location>
        <begin position="51"/>
        <end position="62"/>
    </location>
</feature>
<feature type="region of interest" description="Disordered" evidence="1">
    <location>
        <begin position="25"/>
        <end position="62"/>
    </location>
</feature>
<evidence type="ECO:0000256" key="1">
    <source>
        <dbReference type="SAM" id="MobiDB-lite"/>
    </source>
</evidence>
<reference evidence="3" key="1">
    <citation type="journal article" date="2015" name="MBio">
        <title>Genome-Resolved Metagenomic Analysis Reveals Roles for Candidate Phyla and Other Microbial Community Members in Biogeochemical Transformations in Oil Reservoirs.</title>
        <authorList>
            <person name="Hu P."/>
            <person name="Tom L."/>
            <person name="Singh A."/>
            <person name="Thomas B.C."/>
            <person name="Baker B.J."/>
            <person name="Piceno Y.M."/>
            <person name="Andersen G.L."/>
            <person name="Banfield J.F."/>
        </authorList>
    </citation>
    <scope>NUCLEOTIDE SEQUENCE [LARGE SCALE GENOMIC DNA]</scope>
</reference>
<name>A0A101GZH7_9BACT</name>
<evidence type="ECO:0000313" key="2">
    <source>
        <dbReference type="EMBL" id="KUK67548.1"/>
    </source>
</evidence>
<organism evidence="2 3">
    <name type="scientific">candidate division WS6 bacterium 36_33</name>
    <dbReference type="NCBI Taxonomy" id="1641388"/>
    <lineage>
        <taxon>Bacteria</taxon>
        <taxon>Candidatus Dojkabacteria</taxon>
    </lineage>
</organism>
<sequence length="628" mass="71699">MRNVGEKIVTGIAEASLIGSSLTGAVARPNPVKEPEKEVEPVKETYPLEQESTEESESPFFVFDEDELPSILEEEEKAEAEISKPITDEEIMEVVDTSPTSTFGDPEMLGTQEEVTKIEELSKIPNTIEGINTTVGLYDGEFVELADYMSLSDLKSYEVERVELDGKLNVHSNSDQLTIITVPLRRDHFPEDYFLYTKANVDEYSRNKNQQKREDYYYNSQFEDIKGIGFSVDEIITLKGPSGDIWDFGKVASDSPTENFILMRSIRGDGQKKDYMSKKWENIDLKEYGYVDGWDFDKFVIMVLGGDIQENAEKFIEEQGIQDSERTGFSMYDKGLSTNVIKTTHEWREGLLYKLSDPENRQELSKIAEVNPKVKTVLGFVDAINSYPGDDVVTDSYLQDMYKFNRETYGVEPVGLNNKKYLPEMFTKYLLNYRDEHGDSWYDSFLEVQTGYYPFRNIEDLTKLLNLLSAGVKIEGQPAQPFAFLDLIDKFSGTNGPSLQFFPVRTISEIIPKEFMNSEQRDNFISIPNGWSRAYIYKRGWSGINKVFAGDLIIYPNAGGADSNGVPVGQVVKIFYVDDQTDPKNPIYWAVDLNDYEGKGRIYKWSDFYDPNKGPSYLLTTLQREIDD</sequence>
<accession>A0A101GZH7</accession>
<proteinExistence type="predicted"/>
<comment type="caution">
    <text evidence="2">The sequence shown here is derived from an EMBL/GenBank/DDBJ whole genome shotgun (WGS) entry which is preliminary data.</text>
</comment>
<dbReference type="EMBL" id="LGGI01000004">
    <property type="protein sequence ID" value="KUK67548.1"/>
    <property type="molecule type" value="Genomic_DNA"/>
</dbReference>
<gene>
    <name evidence="2" type="ORF">XD87_0070</name>
</gene>
<protein>
    <submittedName>
        <fullName evidence="2">Uncharacterized protein</fullName>
    </submittedName>
</protein>